<feature type="transmembrane region" description="Helical" evidence="1">
    <location>
        <begin position="56"/>
        <end position="77"/>
    </location>
</feature>
<dbReference type="RefSeq" id="WP_380044292.1">
    <property type="nucleotide sequence ID" value="NZ_JBHLTC010000006.1"/>
</dbReference>
<dbReference type="EMBL" id="JBHLTC010000006">
    <property type="protein sequence ID" value="MFC0623586.1"/>
    <property type="molecule type" value="Genomic_DNA"/>
</dbReference>
<keyword evidence="3" id="KW-1185">Reference proteome</keyword>
<feature type="transmembrane region" description="Helical" evidence="1">
    <location>
        <begin position="23"/>
        <end position="44"/>
    </location>
</feature>
<evidence type="ECO:0000313" key="2">
    <source>
        <dbReference type="EMBL" id="MFC0623586.1"/>
    </source>
</evidence>
<gene>
    <name evidence="2" type="ORF">ACFFGN_05895</name>
</gene>
<feature type="transmembrane region" description="Helical" evidence="1">
    <location>
        <begin position="111"/>
        <end position="135"/>
    </location>
</feature>
<name>A0ABV6QHT8_9ACTN</name>
<accession>A0ABV6QHT8</accession>
<evidence type="ECO:0000256" key="1">
    <source>
        <dbReference type="SAM" id="Phobius"/>
    </source>
</evidence>
<feature type="transmembrane region" description="Helical" evidence="1">
    <location>
        <begin position="84"/>
        <end position="105"/>
    </location>
</feature>
<proteinExistence type="predicted"/>
<reference evidence="2 3" key="1">
    <citation type="submission" date="2024-09" db="EMBL/GenBank/DDBJ databases">
        <authorList>
            <person name="Sun Q."/>
            <person name="Mori K."/>
        </authorList>
    </citation>
    <scope>NUCLEOTIDE SEQUENCE [LARGE SCALE GENOMIC DNA]</scope>
    <source>
        <strain evidence="2 3">CGMCC 1.15906</strain>
    </source>
</reference>
<organism evidence="2 3">
    <name type="scientific">Kribbella deserti</name>
    <dbReference type="NCBI Taxonomy" id="1926257"/>
    <lineage>
        <taxon>Bacteria</taxon>
        <taxon>Bacillati</taxon>
        <taxon>Actinomycetota</taxon>
        <taxon>Actinomycetes</taxon>
        <taxon>Propionibacteriales</taxon>
        <taxon>Kribbellaceae</taxon>
        <taxon>Kribbella</taxon>
    </lineage>
</organism>
<dbReference type="Proteomes" id="UP001589890">
    <property type="component" value="Unassembled WGS sequence"/>
</dbReference>
<keyword evidence="1" id="KW-1133">Transmembrane helix</keyword>
<keyword evidence="1" id="KW-0472">Membrane</keyword>
<keyword evidence="1" id="KW-0812">Transmembrane</keyword>
<comment type="caution">
    <text evidence="2">The sequence shown here is derived from an EMBL/GenBank/DDBJ whole genome shotgun (WGS) entry which is preliminary data.</text>
</comment>
<protein>
    <submittedName>
        <fullName evidence="2">Uncharacterized protein</fullName>
    </submittedName>
</protein>
<sequence>MLKGAVGKEPAAPGSRPSRARRLLPYLLLAAGLIELPWLTLLAFQLPSATNNDAWVYVWVLLDACEAVGLILTGLLYRRRSPRAAAFGLPTAALLVIDACLDIATTDGREHLAALAMAALIELPLAIACLHTWLARPPVRQAHPS</sequence>
<evidence type="ECO:0000313" key="3">
    <source>
        <dbReference type="Proteomes" id="UP001589890"/>
    </source>
</evidence>